<gene>
    <name evidence="7" type="ORF">A9Z60_05100</name>
</gene>
<dbReference type="GO" id="GO:0005525">
    <property type="term" value="F:GTP binding"/>
    <property type="evidence" value="ECO:0007669"/>
    <property type="project" value="UniProtKB-UniRule"/>
</dbReference>
<dbReference type="OrthoDB" id="9784461at2"/>
<sequence length="295" mass="32928">MPKLIAPNSIIVVSGRSGSGKTSVLSTLEDFGYYPLDNLPLSIVPLAIEKLVNDSQIYRIAVGIDVRTPKADLSNFGQVYDSLIQTYGKTALTVVYATAQDDVLVARYDATRRVHPLMAMAGNLPNAIQKEIELLEPIACHADIKIDTSLLNIHELKNSLRQHLGVDNHIIVNVLSFGFRHGTPKDADFVFDVRTLPNPHWQMDLRPLTGLDAPVQEFFAQFSAVYEMTHDISTFLLKWLPDFIDNNRHFVTIAIGCTGGKHRSVFVSQAVGEILTGHLPDKMQVNVKHREKSFW</sequence>
<evidence type="ECO:0000259" key="6">
    <source>
        <dbReference type="Pfam" id="PF22740"/>
    </source>
</evidence>
<dbReference type="PIRSF" id="PIRSF005052">
    <property type="entry name" value="P-loopkin"/>
    <property type="match status" value="1"/>
</dbReference>
<evidence type="ECO:0000259" key="5">
    <source>
        <dbReference type="Pfam" id="PF03668"/>
    </source>
</evidence>
<dbReference type="HAMAP" id="MF_00636">
    <property type="entry name" value="RapZ_like"/>
    <property type="match status" value="1"/>
</dbReference>
<dbReference type="InterPro" id="IPR053931">
    <property type="entry name" value="RapZ_C"/>
</dbReference>
<dbReference type="PANTHER" id="PTHR30448:SF0">
    <property type="entry name" value="RNASE ADAPTER PROTEIN RAPZ"/>
    <property type="match status" value="1"/>
</dbReference>
<dbReference type="SUPFAM" id="SSF52540">
    <property type="entry name" value="P-loop containing nucleoside triphosphate hydrolases"/>
    <property type="match status" value="1"/>
</dbReference>
<evidence type="ECO:0000313" key="7">
    <source>
        <dbReference type="EMBL" id="OBX48758.1"/>
    </source>
</evidence>
<dbReference type="InterPro" id="IPR053930">
    <property type="entry name" value="RapZ-like_N"/>
</dbReference>
<accession>A0A1B8PI01</accession>
<feature type="binding site" evidence="4">
    <location>
        <begin position="65"/>
        <end position="68"/>
    </location>
    <ligand>
        <name>GTP</name>
        <dbReference type="ChEBI" id="CHEBI:37565"/>
    </ligand>
</feature>
<comment type="caution">
    <text evidence="7">The sequence shown here is derived from an EMBL/GenBank/DDBJ whole genome shotgun (WGS) entry which is preliminary data.</text>
</comment>
<evidence type="ECO:0000256" key="4">
    <source>
        <dbReference type="HAMAP-Rule" id="MF_00636"/>
    </source>
</evidence>
<name>A0A1B8PI01_MORNO</name>
<evidence type="ECO:0000256" key="3">
    <source>
        <dbReference type="ARBA" id="ARBA00023134"/>
    </source>
</evidence>
<dbReference type="Proteomes" id="UP000092671">
    <property type="component" value="Unassembled WGS sequence"/>
</dbReference>
<dbReference type="Pfam" id="PF03668">
    <property type="entry name" value="RapZ-like_N"/>
    <property type="match status" value="1"/>
</dbReference>
<dbReference type="PANTHER" id="PTHR30448">
    <property type="entry name" value="RNASE ADAPTER PROTEIN RAPZ"/>
    <property type="match status" value="1"/>
</dbReference>
<keyword evidence="3 4" id="KW-0342">GTP-binding</keyword>
<feature type="binding site" evidence="4">
    <location>
        <begin position="15"/>
        <end position="22"/>
    </location>
    <ligand>
        <name>ATP</name>
        <dbReference type="ChEBI" id="CHEBI:30616"/>
    </ligand>
</feature>
<evidence type="ECO:0000256" key="1">
    <source>
        <dbReference type="ARBA" id="ARBA00022741"/>
    </source>
</evidence>
<feature type="domain" description="RapZ-like N-terminal" evidence="5">
    <location>
        <begin position="10"/>
        <end position="167"/>
    </location>
</feature>
<dbReference type="RefSeq" id="WP_066894242.1">
    <property type="nucleotide sequence ID" value="NZ_LZDN01000043.1"/>
</dbReference>
<dbReference type="AlphaFoldDB" id="A0A1B8PI01"/>
<feature type="domain" description="RapZ C-terminal" evidence="6">
    <location>
        <begin position="171"/>
        <end position="291"/>
    </location>
</feature>
<organism evidence="7 8">
    <name type="scientific">Moraxella nonliquefaciens</name>
    <dbReference type="NCBI Taxonomy" id="478"/>
    <lineage>
        <taxon>Bacteria</taxon>
        <taxon>Pseudomonadati</taxon>
        <taxon>Pseudomonadota</taxon>
        <taxon>Gammaproteobacteria</taxon>
        <taxon>Moraxellales</taxon>
        <taxon>Moraxellaceae</taxon>
        <taxon>Moraxella</taxon>
    </lineage>
</organism>
<keyword evidence="2 4" id="KW-0067">ATP-binding</keyword>
<dbReference type="NCBIfam" id="NF003828">
    <property type="entry name" value="PRK05416.1"/>
    <property type="match status" value="1"/>
</dbReference>
<dbReference type="InterPro" id="IPR027417">
    <property type="entry name" value="P-loop_NTPase"/>
</dbReference>
<dbReference type="EMBL" id="LZDN01000043">
    <property type="protein sequence ID" value="OBX48758.1"/>
    <property type="molecule type" value="Genomic_DNA"/>
</dbReference>
<reference evidence="7 8" key="1">
    <citation type="submission" date="2016-06" db="EMBL/GenBank/DDBJ databases">
        <title>Draft genome of Moraxella nonliquefaciens CCUG 60284.</title>
        <authorList>
            <person name="Salva-Serra F."/>
            <person name="Engstrom-Jakobsson H."/>
            <person name="Thorell K."/>
            <person name="Gonzales-Siles L."/>
            <person name="Karlsson R."/>
            <person name="Boulund F."/>
            <person name="Engstrand L."/>
            <person name="Kristiansson E."/>
            <person name="Moore E."/>
        </authorList>
    </citation>
    <scope>NUCLEOTIDE SEQUENCE [LARGE SCALE GENOMIC DNA]</scope>
    <source>
        <strain evidence="7 8">CCUG 60284</strain>
    </source>
</reference>
<proteinExistence type="inferred from homology"/>
<dbReference type="GO" id="GO:0005524">
    <property type="term" value="F:ATP binding"/>
    <property type="evidence" value="ECO:0007669"/>
    <property type="project" value="UniProtKB-UniRule"/>
</dbReference>
<dbReference type="Pfam" id="PF22740">
    <property type="entry name" value="PapZ_C"/>
    <property type="match status" value="1"/>
</dbReference>
<protein>
    <submittedName>
        <fullName evidence="7">RNase adaptor protein RapZ</fullName>
    </submittedName>
</protein>
<keyword evidence="1 4" id="KW-0547">Nucleotide-binding</keyword>
<evidence type="ECO:0000313" key="8">
    <source>
        <dbReference type="Proteomes" id="UP000092671"/>
    </source>
</evidence>
<evidence type="ECO:0000256" key="2">
    <source>
        <dbReference type="ARBA" id="ARBA00022840"/>
    </source>
</evidence>
<dbReference type="InterPro" id="IPR005337">
    <property type="entry name" value="RapZ-like"/>
</dbReference>